<feature type="non-terminal residue" evidence="1">
    <location>
        <position position="1"/>
    </location>
</feature>
<sequence length="165" mass="19565">SWWLVGRGDQIQVWKDNWLPTVHPCPPNPRNVADLLNHHTCDWNYDRLSTYLDSEDISRVLQIRPSVSSARDVLTWSYTTTGNYTVKSGHYLQQQLTIARTINENKISFLFDDAKQNTLMQNLQLWLTHMKSQSETIVFFLGWRIWKMRNALLFQHQRDHITHTI</sequence>
<accession>A0AAU9TA18</accession>
<dbReference type="EMBL" id="OU466863">
    <property type="protein sequence ID" value="CAH2079602.1"/>
    <property type="molecule type" value="Genomic_DNA"/>
</dbReference>
<name>A0AAU9TA18_THLAR</name>
<dbReference type="Proteomes" id="UP000836841">
    <property type="component" value="Chromosome 7"/>
</dbReference>
<reference evidence="1 2" key="1">
    <citation type="submission" date="2022-03" db="EMBL/GenBank/DDBJ databases">
        <authorList>
            <person name="Nunn A."/>
            <person name="Chopra R."/>
            <person name="Nunn A."/>
            <person name="Contreras Garrido A."/>
        </authorList>
    </citation>
    <scope>NUCLEOTIDE SEQUENCE [LARGE SCALE GENOMIC DNA]</scope>
</reference>
<keyword evidence="2" id="KW-1185">Reference proteome</keyword>
<evidence type="ECO:0000313" key="1">
    <source>
        <dbReference type="EMBL" id="CAH2079602.1"/>
    </source>
</evidence>
<evidence type="ECO:0000313" key="2">
    <source>
        <dbReference type="Proteomes" id="UP000836841"/>
    </source>
</evidence>
<proteinExistence type="predicted"/>
<dbReference type="AlphaFoldDB" id="A0AAU9TA18"/>
<protein>
    <submittedName>
        <fullName evidence="1">Uncharacterized protein</fullName>
    </submittedName>
</protein>
<gene>
    <name evidence="1" type="ORF">TAV2_LOCUS24243</name>
</gene>
<organism evidence="1 2">
    <name type="scientific">Thlaspi arvense</name>
    <name type="common">Field penny-cress</name>
    <dbReference type="NCBI Taxonomy" id="13288"/>
    <lineage>
        <taxon>Eukaryota</taxon>
        <taxon>Viridiplantae</taxon>
        <taxon>Streptophyta</taxon>
        <taxon>Embryophyta</taxon>
        <taxon>Tracheophyta</taxon>
        <taxon>Spermatophyta</taxon>
        <taxon>Magnoliopsida</taxon>
        <taxon>eudicotyledons</taxon>
        <taxon>Gunneridae</taxon>
        <taxon>Pentapetalae</taxon>
        <taxon>rosids</taxon>
        <taxon>malvids</taxon>
        <taxon>Brassicales</taxon>
        <taxon>Brassicaceae</taxon>
        <taxon>Thlaspideae</taxon>
        <taxon>Thlaspi</taxon>
    </lineage>
</organism>
<feature type="non-terminal residue" evidence="1">
    <location>
        <position position="165"/>
    </location>
</feature>